<dbReference type="EMBL" id="SCHC01000014">
    <property type="protein sequence ID" value="TBW75020.1"/>
    <property type="molecule type" value="Genomic_DNA"/>
</dbReference>
<evidence type="ECO:0000313" key="1">
    <source>
        <dbReference type="EMBL" id="TBW75020.1"/>
    </source>
</evidence>
<protein>
    <submittedName>
        <fullName evidence="1">Uncharacterized protein</fullName>
    </submittedName>
</protein>
<accession>A0A7Z7YTG4</accession>
<dbReference type="Proteomes" id="UP000291949">
    <property type="component" value="Unassembled WGS sequence"/>
</dbReference>
<reference evidence="1 2" key="1">
    <citation type="journal article" date="2019" name="Sci. Transl. Med.">
        <title>Quorum sensing between bacterial species on the skin protects against epidermal injury in atopic dermatitis.</title>
        <authorList>
            <person name="Williams M.R."/>
        </authorList>
    </citation>
    <scope>NUCLEOTIDE SEQUENCE [LARGE SCALE GENOMIC DNA]</scope>
    <source>
        <strain evidence="1 2">H8</strain>
    </source>
</reference>
<proteinExistence type="predicted"/>
<name>A0A7Z7YTG4_STACP</name>
<evidence type="ECO:0000313" key="2">
    <source>
        <dbReference type="Proteomes" id="UP000291949"/>
    </source>
</evidence>
<comment type="caution">
    <text evidence="1">The sequence shown here is derived from an EMBL/GenBank/DDBJ whole genome shotgun (WGS) entry which is preliminary data.</text>
</comment>
<gene>
    <name evidence="1" type="ORF">EQ811_12190</name>
</gene>
<sequence>MNANFAEYVTEEEKEYYIQNYLDEYEPKEFNKILYGLLNYKEKERVVDLEKDIEHFRSNSEKELGDFMDLVDMQQAKGELQEFEEDRMEAYHDYV</sequence>
<dbReference type="AlphaFoldDB" id="A0A7Z7YTG4"/>
<dbReference type="RefSeq" id="WP_049427006.1">
    <property type="nucleotide sequence ID" value="NZ_CP134832.1"/>
</dbReference>
<organism evidence="1 2">
    <name type="scientific">Staphylococcus capitis</name>
    <dbReference type="NCBI Taxonomy" id="29388"/>
    <lineage>
        <taxon>Bacteria</taxon>
        <taxon>Bacillati</taxon>
        <taxon>Bacillota</taxon>
        <taxon>Bacilli</taxon>
        <taxon>Bacillales</taxon>
        <taxon>Staphylococcaceae</taxon>
        <taxon>Staphylococcus</taxon>
    </lineage>
</organism>